<dbReference type="AlphaFoldDB" id="A0A934IGN3"/>
<dbReference type="EMBL" id="JAEKJA010000008">
    <property type="protein sequence ID" value="MBJ3776344.1"/>
    <property type="molecule type" value="Genomic_DNA"/>
</dbReference>
<reference evidence="8" key="1">
    <citation type="submission" date="2020-12" db="EMBL/GenBank/DDBJ databases">
        <title>Bacterial taxonomy.</title>
        <authorList>
            <person name="Pan X."/>
        </authorList>
    </citation>
    <scope>NUCLEOTIDE SEQUENCE</scope>
    <source>
        <strain evidence="8">B2012</strain>
    </source>
</reference>
<dbReference type="Gene3D" id="1.20.1250.20">
    <property type="entry name" value="MFS general substrate transporter like domains"/>
    <property type="match status" value="1"/>
</dbReference>
<dbReference type="SUPFAM" id="SSF103473">
    <property type="entry name" value="MFS general substrate transporter"/>
    <property type="match status" value="1"/>
</dbReference>
<evidence type="ECO:0000256" key="4">
    <source>
        <dbReference type="ARBA" id="ARBA00022989"/>
    </source>
</evidence>
<evidence type="ECO:0000313" key="9">
    <source>
        <dbReference type="Proteomes" id="UP000609531"/>
    </source>
</evidence>
<organism evidence="8 9">
    <name type="scientific">Acuticoccus mangrovi</name>
    <dbReference type="NCBI Taxonomy" id="2796142"/>
    <lineage>
        <taxon>Bacteria</taxon>
        <taxon>Pseudomonadati</taxon>
        <taxon>Pseudomonadota</taxon>
        <taxon>Alphaproteobacteria</taxon>
        <taxon>Hyphomicrobiales</taxon>
        <taxon>Amorphaceae</taxon>
        <taxon>Acuticoccus</taxon>
    </lineage>
</organism>
<evidence type="ECO:0000256" key="3">
    <source>
        <dbReference type="ARBA" id="ARBA00022692"/>
    </source>
</evidence>
<feature type="transmembrane region" description="Helical" evidence="6">
    <location>
        <begin position="394"/>
        <end position="415"/>
    </location>
</feature>
<name>A0A934IGN3_9HYPH</name>
<dbReference type="PROSITE" id="PS50850">
    <property type="entry name" value="MFS"/>
    <property type="match status" value="1"/>
</dbReference>
<dbReference type="Pfam" id="PF07690">
    <property type="entry name" value="MFS_1"/>
    <property type="match status" value="1"/>
</dbReference>
<feature type="transmembrane region" description="Helical" evidence="6">
    <location>
        <begin position="297"/>
        <end position="323"/>
    </location>
</feature>
<feature type="transmembrane region" description="Helical" evidence="6">
    <location>
        <begin position="360"/>
        <end position="382"/>
    </location>
</feature>
<dbReference type="GO" id="GO:0005886">
    <property type="term" value="C:plasma membrane"/>
    <property type="evidence" value="ECO:0007669"/>
    <property type="project" value="UniProtKB-SubCell"/>
</dbReference>
<keyword evidence="2" id="KW-1003">Cell membrane</keyword>
<evidence type="ECO:0000259" key="7">
    <source>
        <dbReference type="PROSITE" id="PS50850"/>
    </source>
</evidence>
<evidence type="ECO:0000256" key="1">
    <source>
        <dbReference type="ARBA" id="ARBA00004651"/>
    </source>
</evidence>
<keyword evidence="4 6" id="KW-1133">Transmembrane helix</keyword>
<dbReference type="GO" id="GO:0022857">
    <property type="term" value="F:transmembrane transporter activity"/>
    <property type="evidence" value="ECO:0007669"/>
    <property type="project" value="InterPro"/>
</dbReference>
<accession>A0A934IGN3</accession>
<feature type="transmembrane region" description="Helical" evidence="6">
    <location>
        <begin position="421"/>
        <end position="443"/>
    </location>
</feature>
<dbReference type="InterPro" id="IPR036259">
    <property type="entry name" value="MFS_trans_sf"/>
</dbReference>
<feature type="transmembrane region" description="Helical" evidence="6">
    <location>
        <begin position="537"/>
        <end position="557"/>
    </location>
</feature>
<keyword evidence="9" id="KW-1185">Reference proteome</keyword>
<keyword evidence="5 6" id="KW-0472">Membrane</keyword>
<proteinExistence type="predicted"/>
<feature type="domain" description="Major facilitator superfamily (MFS) profile" evidence="7">
    <location>
        <begin position="263"/>
        <end position="655"/>
    </location>
</feature>
<feature type="transmembrane region" description="Helical" evidence="6">
    <location>
        <begin position="149"/>
        <end position="172"/>
    </location>
</feature>
<evidence type="ECO:0000256" key="2">
    <source>
        <dbReference type="ARBA" id="ARBA00022475"/>
    </source>
</evidence>
<feature type="transmembrane region" description="Helical" evidence="6">
    <location>
        <begin position="506"/>
        <end position="525"/>
    </location>
</feature>
<comment type="subcellular location">
    <subcellularLocation>
        <location evidence="1">Cell membrane</location>
        <topology evidence="1">Multi-pass membrane protein</topology>
    </subcellularLocation>
</comment>
<protein>
    <submittedName>
        <fullName evidence="8">MFS transporter</fullName>
    </submittedName>
</protein>
<keyword evidence="3 6" id="KW-0812">Transmembrane</keyword>
<dbReference type="CDD" id="cd17325">
    <property type="entry name" value="MFS_MdtG_SLC18_like"/>
    <property type="match status" value="1"/>
</dbReference>
<evidence type="ECO:0000256" key="5">
    <source>
        <dbReference type="ARBA" id="ARBA00023136"/>
    </source>
</evidence>
<feature type="transmembrane region" description="Helical" evidence="6">
    <location>
        <begin position="464"/>
        <end position="494"/>
    </location>
</feature>
<gene>
    <name evidence="8" type="ORF">JCR33_11625</name>
</gene>
<dbReference type="PANTHER" id="PTHR43124:SF3">
    <property type="entry name" value="CHLORAMPHENICOL EFFLUX PUMP RV0191"/>
    <property type="match status" value="1"/>
</dbReference>
<dbReference type="InterPro" id="IPR011701">
    <property type="entry name" value="MFS"/>
</dbReference>
<feature type="transmembrane region" description="Helical" evidence="6">
    <location>
        <begin position="621"/>
        <end position="647"/>
    </location>
</feature>
<dbReference type="RefSeq" id="WP_198882247.1">
    <property type="nucleotide sequence ID" value="NZ_JAEKJA010000008.1"/>
</dbReference>
<dbReference type="InterPro" id="IPR050189">
    <property type="entry name" value="MFS_Efflux_Transporters"/>
</dbReference>
<comment type="caution">
    <text evidence="8">The sequence shown here is derived from an EMBL/GenBank/DDBJ whole genome shotgun (WGS) entry which is preliminary data.</text>
</comment>
<dbReference type="PANTHER" id="PTHR43124">
    <property type="entry name" value="PURINE EFFLUX PUMP PBUE"/>
    <property type="match status" value="1"/>
</dbReference>
<dbReference type="Proteomes" id="UP000609531">
    <property type="component" value="Unassembled WGS sequence"/>
</dbReference>
<dbReference type="InterPro" id="IPR020846">
    <property type="entry name" value="MFS_dom"/>
</dbReference>
<evidence type="ECO:0000313" key="8">
    <source>
        <dbReference type="EMBL" id="MBJ3776344.1"/>
    </source>
</evidence>
<sequence length="665" mass="70499">MRRFDGAILLCVTAILMAGLAAISWQTVRSAEAILLPALEQKADTVARSLSSLVAEAVDYGIPLDRMVRADEVLKDAIAENGDFAYIAVDDKSGRTLAFAAADAYADIRGEDDAAMRTVTAPIERNGQTIAVVVVGTPDEVARTVVRELWLDVAVLLVVALLVALELITFAFSIPSAVMMRGLAQRLDALRRGDFRPHLPLAGSGPLADEVTAVDTAIARTREDHRLLREEAMERGDEAALEELDRLAARHQLEVARHEPPVSLVAVRAPVFLFYLAEEMTRPFLPSYIESMARPIAGLSVEFVIALPIILFMALVAFLQPSLNGWTERIGRARSLRGGAVIALFGYLGTAGATDMSQLILCRAITAIGFATVFVSAQGFIVDRTGAESRARGIGLFVSAIMAAMLCGPPIGGIVADRLGVSAAFVMSAAMALIAYLCALVALQRDPKRTTPPARAVRMSDVMAVLRQPVLFLLLIGCALPSKMILIGVCFYFLPLDLAADGFQPAVIGRVLMLYGLAMLILVPMISRVSDERSKRVPYVVFGGVLSGLAVAHLFLWPQPWGGALMVLQIGLAQGISTTPQSALVGELGRLHLPELSEGGIYGVFRLIERTGTAVGPAMVALIWGAASGEAAVVAMGVLLVVGALLFGLASTGLGERTAAAGAGK</sequence>
<evidence type="ECO:0000256" key="6">
    <source>
        <dbReference type="SAM" id="Phobius"/>
    </source>
</evidence>